<sequence length="300" mass="30807">MSLESLVILLPLFAGYLIPVTRPALLTGIDKLLSAIVYLILALMGLSLAQVDNLAGELSSILQLVALLIGLSLVLNLALLPLVDRRWPMALTLNNGHQPLGKMMLESLKLAAVVVGGVALGLVLPVGHQAIESGANAALMLLLGLIGIQLRASNLGLRAILLNPRGLAIAAIVAVTSLLAGALTALIAGLPVIHGITLAAGFGWYSLSGILITDGLGPVMGSVAFLFDLSRELIAIVIIPMLMRRSPASAIGYGGATAMDFTLPVLQQTGGAPVVPVAIVSGFLLSLASPVLIPFLLSLA</sequence>
<gene>
    <name evidence="2" type="ORF">SAMN04488540_11032</name>
</gene>
<dbReference type="Pfam" id="PF03956">
    <property type="entry name" value="Lys_export"/>
    <property type="match status" value="1"/>
</dbReference>
<keyword evidence="1" id="KW-1133">Transmembrane helix</keyword>
<dbReference type="GO" id="GO:0005886">
    <property type="term" value="C:plasma membrane"/>
    <property type="evidence" value="ECO:0007669"/>
    <property type="project" value="TreeGrafter"/>
</dbReference>
<proteinExistence type="predicted"/>
<dbReference type="EMBL" id="FNEM01000010">
    <property type="protein sequence ID" value="SDJ58603.1"/>
    <property type="molecule type" value="Genomic_DNA"/>
</dbReference>
<protein>
    <submittedName>
        <fullName evidence="2">Uncharacterized membrane protein YbjE, DUF340 family</fullName>
    </submittedName>
</protein>
<dbReference type="RefSeq" id="WP_090365555.1">
    <property type="nucleotide sequence ID" value="NZ_FNEM01000010.1"/>
</dbReference>
<dbReference type="PANTHER" id="PTHR35804:SF1">
    <property type="entry name" value="LYSINE EXPORTER LYSO"/>
    <property type="match status" value="1"/>
</dbReference>
<evidence type="ECO:0000313" key="3">
    <source>
        <dbReference type="Proteomes" id="UP000199527"/>
    </source>
</evidence>
<organism evidence="2 3">
    <name type="scientific">Ferrimonas sediminum</name>
    <dbReference type="NCBI Taxonomy" id="718193"/>
    <lineage>
        <taxon>Bacteria</taxon>
        <taxon>Pseudomonadati</taxon>
        <taxon>Pseudomonadota</taxon>
        <taxon>Gammaproteobacteria</taxon>
        <taxon>Alteromonadales</taxon>
        <taxon>Ferrimonadaceae</taxon>
        <taxon>Ferrimonas</taxon>
    </lineage>
</organism>
<evidence type="ECO:0000313" key="2">
    <source>
        <dbReference type="EMBL" id="SDJ58603.1"/>
    </source>
</evidence>
<keyword evidence="1" id="KW-0812">Transmembrane</keyword>
<reference evidence="3" key="1">
    <citation type="submission" date="2016-10" db="EMBL/GenBank/DDBJ databases">
        <authorList>
            <person name="Varghese N."/>
            <person name="Submissions S."/>
        </authorList>
    </citation>
    <scope>NUCLEOTIDE SEQUENCE [LARGE SCALE GENOMIC DNA]</scope>
    <source>
        <strain evidence="3">DSM 23317</strain>
    </source>
</reference>
<dbReference type="AlphaFoldDB" id="A0A1G8UXR8"/>
<feature type="transmembrane region" description="Helical" evidence="1">
    <location>
        <begin position="202"/>
        <end position="227"/>
    </location>
</feature>
<feature type="transmembrane region" description="Helical" evidence="1">
    <location>
        <begin position="61"/>
        <end position="83"/>
    </location>
</feature>
<keyword evidence="1" id="KW-0472">Membrane</keyword>
<evidence type="ECO:0000256" key="1">
    <source>
        <dbReference type="SAM" id="Phobius"/>
    </source>
</evidence>
<dbReference type="Proteomes" id="UP000199527">
    <property type="component" value="Unassembled WGS sequence"/>
</dbReference>
<dbReference type="GO" id="GO:0015661">
    <property type="term" value="F:L-lysine efflux transmembrane transporter activity"/>
    <property type="evidence" value="ECO:0007669"/>
    <property type="project" value="InterPro"/>
</dbReference>
<dbReference type="OrthoDB" id="5451742at2"/>
<feature type="transmembrane region" description="Helical" evidence="1">
    <location>
        <begin position="110"/>
        <end position="131"/>
    </location>
</feature>
<dbReference type="PANTHER" id="PTHR35804">
    <property type="entry name" value="LYSINE EXPORTER LYSO"/>
    <property type="match status" value="1"/>
</dbReference>
<name>A0A1G8UXR8_9GAMM</name>
<dbReference type="InterPro" id="IPR005642">
    <property type="entry name" value="LysO"/>
</dbReference>
<keyword evidence="3" id="KW-1185">Reference proteome</keyword>
<feature type="transmembrane region" description="Helical" evidence="1">
    <location>
        <begin position="167"/>
        <end position="190"/>
    </location>
</feature>
<feature type="transmembrane region" description="Helical" evidence="1">
    <location>
        <begin position="32"/>
        <end position="49"/>
    </location>
</feature>
<feature type="transmembrane region" description="Helical" evidence="1">
    <location>
        <begin position="137"/>
        <end position="155"/>
    </location>
</feature>
<accession>A0A1G8UXR8</accession>
<feature type="transmembrane region" description="Helical" evidence="1">
    <location>
        <begin position="6"/>
        <end position="25"/>
    </location>
</feature>
<feature type="transmembrane region" description="Helical" evidence="1">
    <location>
        <begin position="278"/>
        <end position="299"/>
    </location>
</feature>